<protein>
    <submittedName>
        <fullName evidence="2">MazG Predicted pyrophosphatase</fullName>
    </submittedName>
</protein>
<organism evidence="2">
    <name type="scientific">uncultured Caudovirales phage</name>
    <dbReference type="NCBI Taxonomy" id="2100421"/>
    <lineage>
        <taxon>Viruses</taxon>
        <taxon>Duplodnaviria</taxon>
        <taxon>Heunggongvirae</taxon>
        <taxon>Uroviricota</taxon>
        <taxon>Caudoviricetes</taxon>
        <taxon>Peduoviridae</taxon>
        <taxon>Maltschvirus</taxon>
        <taxon>Maltschvirus maltsch</taxon>
    </lineage>
</organism>
<dbReference type="EMBL" id="LR797253">
    <property type="protein sequence ID" value="CAB4197142.1"/>
    <property type="molecule type" value="Genomic_DNA"/>
</dbReference>
<evidence type="ECO:0000313" key="2">
    <source>
        <dbReference type="EMBL" id="CAB4197142.1"/>
    </source>
</evidence>
<dbReference type="SUPFAM" id="SSF101386">
    <property type="entry name" value="all-alpha NTP pyrophosphatases"/>
    <property type="match status" value="1"/>
</dbReference>
<dbReference type="InterPro" id="IPR011379">
    <property type="entry name" value="MazG-related_GP37"/>
</dbReference>
<reference evidence="2" key="1">
    <citation type="submission" date="2020-05" db="EMBL/GenBank/DDBJ databases">
        <authorList>
            <person name="Chiriac C."/>
            <person name="Salcher M."/>
            <person name="Ghai R."/>
            <person name="Kavagutti S V."/>
        </authorList>
    </citation>
    <scope>NUCLEOTIDE SEQUENCE</scope>
</reference>
<dbReference type="Gene3D" id="1.10.287.1080">
    <property type="entry name" value="MazG-like"/>
    <property type="match status" value="1"/>
</dbReference>
<dbReference type="CDD" id="cd11541">
    <property type="entry name" value="NTP-PPase_u4"/>
    <property type="match status" value="1"/>
</dbReference>
<proteinExistence type="predicted"/>
<name>A0A6J5RM76_9CAUD</name>
<dbReference type="Pfam" id="PF03819">
    <property type="entry name" value="MazG"/>
    <property type="match status" value="1"/>
</dbReference>
<dbReference type="InterPro" id="IPR004518">
    <property type="entry name" value="MazG-like_dom"/>
</dbReference>
<dbReference type="PIRSF" id="PIRSF006639">
    <property type="entry name" value="UCP006639_pph"/>
    <property type="match status" value="1"/>
</dbReference>
<feature type="domain" description="NTP pyrophosphohydrolase MazG-like" evidence="1">
    <location>
        <begin position="28"/>
        <end position="94"/>
    </location>
</feature>
<gene>
    <name evidence="2" type="ORF">UFOVP1304_16</name>
</gene>
<evidence type="ECO:0000259" key="1">
    <source>
        <dbReference type="Pfam" id="PF03819"/>
    </source>
</evidence>
<sequence length="111" mass="11874">MDFNVFQASANKTAKNLGETGDLLHAALGLAGEAGEFVDCVKKHTVYGQPLDTNNAKEELGDLLWFIALGCKALGVSMEAVASENIAKLQKRYPGAYSDANAMLRLDKGNQ</sequence>
<accession>A0A6J5RM76</accession>